<evidence type="ECO:0000313" key="3">
    <source>
        <dbReference type="EMBL" id="KXU09232.1"/>
    </source>
</evidence>
<dbReference type="PROSITE" id="PS51819">
    <property type="entry name" value="VOC"/>
    <property type="match status" value="1"/>
</dbReference>
<protein>
    <submittedName>
        <fullName evidence="3">Putative glyoxylase family protein (Lactoylglutathione lyase)</fullName>
        <ecNumber evidence="3">4.4.1.5</ecNumber>
    </submittedName>
</protein>
<dbReference type="PATRIC" id="fig|315405.11.peg.1693"/>
<accession>A0A139R376</accession>
<organism evidence="3 5">
    <name type="scientific">Streptococcus gallolyticus</name>
    <dbReference type="NCBI Taxonomy" id="315405"/>
    <lineage>
        <taxon>Bacteria</taxon>
        <taxon>Bacillati</taxon>
        <taxon>Bacillota</taxon>
        <taxon>Bacilli</taxon>
        <taxon>Lactobacillales</taxon>
        <taxon>Streptococcaceae</taxon>
        <taxon>Streptococcus</taxon>
    </lineage>
</organism>
<dbReference type="AlphaFoldDB" id="A0A139R376"/>
<evidence type="ECO:0000313" key="2">
    <source>
        <dbReference type="EMBL" id="KXT67373.1"/>
    </source>
</evidence>
<comment type="caution">
    <text evidence="3">The sequence shown here is derived from an EMBL/GenBank/DDBJ whole genome shotgun (WGS) entry which is preliminary data.</text>
</comment>
<dbReference type="Gene3D" id="3.10.180.10">
    <property type="entry name" value="2,3-Dihydroxybiphenyl 1,2-Dioxygenase, domain 1"/>
    <property type="match status" value="2"/>
</dbReference>
<dbReference type="EC" id="4.4.1.5" evidence="3"/>
<dbReference type="InterPro" id="IPR029068">
    <property type="entry name" value="Glyas_Bleomycin-R_OHBP_Dase"/>
</dbReference>
<dbReference type="EMBL" id="LQOF01000297">
    <property type="protein sequence ID" value="KXT67373.1"/>
    <property type="molecule type" value="Genomic_DNA"/>
</dbReference>
<dbReference type="Pfam" id="PF00903">
    <property type="entry name" value="Glyoxalase"/>
    <property type="match status" value="1"/>
</dbReference>
<dbReference type="EMBL" id="LQXV01000161">
    <property type="protein sequence ID" value="KXU09232.1"/>
    <property type="molecule type" value="Genomic_DNA"/>
</dbReference>
<dbReference type="PANTHER" id="PTHR36113">
    <property type="entry name" value="LYASE, PUTATIVE-RELATED-RELATED"/>
    <property type="match status" value="1"/>
</dbReference>
<dbReference type="GO" id="GO:0004462">
    <property type="term" value="F:lactoylglutathione lyase activity"/>
    <property type="evidence" value="ECO:0007669"/>
    <property type="project" value="UniProtKB-EC"/>
</dbReference>
<sequence length="108" mass="12434">MIKIEHIGVWVHDLETMKEFFAKYFQTTASERYHNPRTGFSSYFLSFPDNAARLELCHREDISEGVDQLTAQLENDGYHVLGQPRTTGDGYYESVVCDPEGNRLELTV</sequence>
<evidence type="ECO:0000313" key="5">
    <source>
        <dbReference type="Proteomes" id="UP000071927"/>
    </source>
</evidence>
<dbReference type="Proteomes" id="UP000071927">
    <property type="component" value="Unassembled WGS sequence"/>
</dbReference>
<dbReference type="Proteomes" id="UP000070198">
    <property type="component" value="Unassembled WGS sequence"/>
</dbReference>
<dbReference type="InterPro" id="IPR004360">
    <property type="entry name" value="Glyas_Fos-R_dOase_dom"/>
</dbReference>
<dbReference type="InterPro" id="IPR037523">
    <property type="entry name" value="VOC_core"/>
</dbReference>
<dbReference type="InterPro" id="IPR051332">
    <property type="entry name" value="Fosfomycin_Res_Enzymes"/>
</dbReference>
<dbReference type="PANTHER" id="PTHR36113:SF1">
    <property type="entry name" value="GLYOXALASE_BLEOMYCIN RESISTANCE PROTEIN_DIOXYGENASE"/>
    <property type="match status" value="1"/>
</dbReference>
<evidence type="ECO:0000259" key="1">
    <source>
        <dbReference type="PROSITE" id="PS51819"/>
    </source>
</evidence>
<reference evidence="4 5" key="1">
    <citation type="submission" date="2016-01" db="EMBL/GenBank/DDBJ databases">
        <title>Highly variable Streptococcus oralis are common among viridans streptococci isolated from primates.</title>
        <authorList>
            <person name="Denapaite D."/>
            <person name="Rieger M."/>
            <person name="Koendgen S."/>
            <person name="Brueckner R."/>
            <person name="Ochigava I."/>
            <person name="Kappeler P."/>
            <person name="Maetz-Rensing K."/>
            <person name="Leendertz F."/>
            <person name="Hakenbeck R."/>
        </authorList>
    </citation>
    <scope>NUCLEOTIDE SEQUENCE [LARGE SCALE GENOMIC DNA]</scope>
    <source>
        <strain evidence="2 4">DD02</strain>
        <strain evidence="3 5">DD03</strain>
    </source>
</reference>
<feature type="domain" description="VOC" evidence="1">
    <location>
        <begin position="3"/>
        <end position="108"/>
    </location>
</feature>
<dbReference type="SUPFAM" id="SSF54593">
    <property type="entry name" value="Glyoxalase/Bleomycin resistance protein/Dihydroxybiphenyl dioxygenase"/>
    <property type="match status" value="1"/>
</dbReference>
<gene>
    <name evidence="2" type="ORF">SGADD02_01437</name>
    <name evidence="3" type="ORF">SGADD03_00946</name>
</gene>
<keyword evidence="3" id="KW-0456">Lyase</keyword>
<name>A0A139R376_9STRE</name>
<dbReference type="RefSeq" id="WP_061458888.1">
    <property type="nucleotide sequence ID" value="NZ_KQ968748.1"/>
</dbReference>
<proteinExistence type="predicted"/>
<evidence type="ECO:0000313" key="4">
    <source>
        <dbReference type="Proteomes" id="UP000070198"/>
    </source>
</evidence>